<evidence type="ECO:0000313" key="4">
    <source>
        <dbReference type="EMBL" id="AEY59846.1"/>
    </source>
</evidence>
<accession>V9IH71</accession>
<keyword evidence="1" id="KW-0479">Metal-binding</keyword>
<feature type="domain" description="C2H2-type" evidence="3">
    <location>
        <begin position="79"/>
        <end position="107"/>
    </location>
</feature>
<feature type="region of interest" description="Disordered" evidence="2">
    <location>
        <begin position="95"/>
        <end position="134"/>
    </location>
</feature>
<dbReference type="EMBL" id="JR044153">
    <property type="protein sequence ID" value="AEY59846.1"/>
    <property type="molecule type" value="mRNA"/>
</dbReference>
<sequence length="182" mass="21271">MINLPLSGQIKCYWCSKKGKDIRFLQESQYSKHKDTQHPQEVIIWRCAACHKEFEKLHGCRCHLPKCKGRKIWEGVAKFKCESCEESFLSQRGLSMHERHRHPAIRNQKRAQSTSRGNTRPVSRASVWSKDETESINQVKPALQTFKTTKCSAERIFPRQDPETNKRQKEAPARSRRRSGHN</sequence>
<keyword evidence="1" id="KW-0863">Zinc-finger</keyword>
<protein>
    <submittedName>
        <fullName evidence="4">Reverse transcriptase</fullName>
    </submittedName>
</protein>
<dbReference type="AlphaFoldDB" id="V9IH71"/>
<name>V9IH71_APICE</name>
<feature type="compositionally biased region" description="Basic and acidic residues" evidence="2">
    <location>
        <begin position="152"/>
        <end position="173"/>
    </location>
</feature>
<dbReference type="InterPro" id="IPR013087">
    <property type="entry name" value="Znf_C2H2_type"/>
</dbReference>
<dbReference type="SMART" id="SM00355">
    <property type="entry name" value="ZnF_C2H2"/>
    <property type="match status" value="2"/>
</dbReference>
<dbReference type="PROSITE" id="PS00028">
    <property type="entry name" value="ZINC_FINGER_C2H2_1"/>
    <property type="match status" value="1"/>
</dbReference>
<keyword evidence="4" id="KW-0695">RNA-directed DNA polymerase</keyword>
<organism evidence="4">
    <name type="scientific">Apis cerana</name>
    <name type="common">Indian honeybee</name>
    <dbReference type="NCBI Taxonomy" id="7461"/>
    <lineage>
        <taxon>Eukaryota</taxon>
        <taxon>Metazoa</taxon>
        <taxon>Ecdysozoa</taxon>
        <taxon>Arthropoda</taxon>
        <taxon>Hexapoda</taxon>
        <taxon>Insecta</taxon>
        <taxon>Pterygota</taxon>
        <taxon>Neoptera</taxon>
        <taxon>Endopterygota</taxon>
        <taxon>Hymenoptera</taxon>
        <taxon>Apocrita</taxon>
        <taxon>Aculeata</taxon>
        <taxon>Apoidea</taxon>
        <taxon>Anthophila</taxon>
        <taxon>Apidae</taxon>
        <taxon>Apis</taxon>
    </lineage>
</organism>
<keyword evidence="1" id="KW-0862">Zinc</keyword>
<feature type="compositionally biased region" description="Basic residues" evidence="2">
    <location>
        <begin position="98"/>
        <end position="109"/>
    </location>
</feature>
<feature type="compositionally biased region" description="Polar residues" evidence="2">
    <location>
        <begin position="110"/>
        <end position="121"/>
    </location>
</feature>
<proteinExistence type="evidence at transcript level"/>
<keyword evidence="4" id="KW-0808">Transferase</keyword>
<keyword evidence="4" id="KW-0548">Nucleotidyltransferase</keyword>
<gene>
    <name evidence="4" type="ORF">ACCB05360</name>
</gene>
<feature type="region of interest" description="Disordered" evidence="2">
    <location>
        <begin position="150"/>
        <end position="182"/>
    </location>
</feature>
<evidence type="ECO:0000256" key="2">
    <source>
        <dbReference type="SAM" id="MobiDB-lite"/>
    </source>
</evidence>
<evidence type="ECO:0000259" key="3">
    <source>
        <dbReference type="PROSITE" id="PS50157"/>
    </source>
</evidence>
<dbReference type="GO" id="GO:0003964">
    <property type="term" value="F:RNA-directed DNA polymerase activity"/>
    <property type="evidence" value="ECO:0007669"/>
    <property type="project" value="UniProtKB-KW"/>
</dbReference>
<reference evidence="4" key="1">
    <citation type="submission" date="2011-11" db="EMBL/GenBank/DDBJ databases">
        <title>Decoding the brain transcriptome of the Eastern honeybee (Apis cerana) based on pyrosequencing.</title>
        <authorList>
            <person name="Sun L."/>
            <person name="Zheng H."/>
            <person name="Wang Y."/>
            <person name="Xie X."/>
            <person name="Zhu Y."/>
            <person name="Gu W."/>
            <person name="Wang S."/>
        </authorList>
    </citation>
    <scope>NUCLEOTIDE SEQUENCE</scope>
    <source>
        <tissue evidence="4">Brain</tissue>
    </source>
</reference>
<evidence type="ECO:0000256" key="1">
    <source>
        <dbReference type="PROSITE-ProRule" id="PRU00042"/>
    </source>
</evidence>
<dbReference type="GO" id="GO:0008270">
    <property type="term" value="F:zinc ion binding"/>
    <property type="evidence" value="ECO:0007669"/>
    <property type="project" value="UniProtKB-KW"/>
</dbReference>
<dbReference type="PROSITE" id="PS50157">
    <property type="entry name" value="ZINC_FINGER_C2H2_2"/>
    <property type="match status" value="1"/>
</dbReference>